<dbReference type="EMBL" id="VENO01000002">
    <property type="protein sequence ID" value="TNV68926.1"/>
    <property type="molecule type" value="Genomic_DNA"/>
</dbReference>
<keyword evidence="2" id="KW-1185">Reference proteome</keyword>
<dbReference type="Proteomes" id="UP000313395">
    <property type="component" value="Unassembled WGS sequence"/>
</dbReference>
<accession>A0A5C5E8P6</accession>
<dbReference type="AlphaFoldDB" id="A0A5C5E8P6"/>
<sequence length="122" mass="13665">METETEIEEMKEAMREAASEILSKIVGVEGIVLNGMEEGTFAMMNKPLSVFAIVEVRYSEGKQYFHRQEVIIVSEIESVNVRYHHRFLPVKIIMKSGADVSFNLKKDADTGAILSLLSGKAQ</sequence>
<comment type="caution">
    <text evidence="1">The sequence shown here is derived from an EMBL/GenBank/DDBJ whole genome shotgun (WGS) entry which is preliminary data.</text>
</comment>
<protein>
    <submittedName>
        <fullName evidence="1">Uncharacterized protein</fullName>
    </submittedName>
</protein>
<reference evidence="1 2" key="1">
    <citation type="submission" date="2019-06" db="EMBL/GenBank/DDBJ databases">
        <title>Description Trichococcus psychrophilus sp. nov., isolated from a cold spring, by genomic and phenotypic analyses.</title>
        <authorList>
            <person name="Zakharyuk A."/>
        </authorList>
    </citation>
    <scope>NUCLEOTIDE SEQUENCE [LARGE SCALE GENOMIC DNA]</scope>
    <source>
        <strain evidence="1 2">SKBG</strain>
    </source>
</reference>
<evidence type="ECO:0000313" key="1">
    <source>
        <dbReference type="EMBL" id="TNV68926.1"/>
    </source>
</evidence>
<evidence type="ECO:0000313" key="2">
    <source>
        <dbReference type="Proteomes" id="UP000313395"/>
    </source>
</evidence>
<proteinExistence type="predicted"/>
<dbReference type="RefSeq" id="WP_140185686.1">
    <property type="nucleotide sequence ID" value="NZ_VENO01000002.1"/>
</dbReference>
<name>A0A5C5E8P6_9LACT</name>
<gene>
    <name evidence="1" type="ORF">FHK04_05225</name>
</gene>
<organism evidence="1 2">
    <name type="scientific">Trichococcus shcherbakoviae subsp. psychrophilus</name>
    <dbReference type="NCBI Taxonomy" id="2585775"/>
    <lineage>
        <taxon>Bacteria</taxon>
        <taxon>Bacillati</taxon>
        <taxon>Bacillota</taxon>
        <taxon>Bacilli</taxon>
        <taxon>Lactobacillales</taxon>
        <taxon>Carnobacteriaceae</taxon>
        <taxon>Trichococcus</taxon>
    </lineage>
</organism>